<accession>R0HYD5</accession>
<dbReference type="GO" id="GO:0000981">
    <property type="term" value="F:DNA-binding transcription factor activity, RNA polymerase II-specific"/>
    <property type="evidence" value="ECO:0007669"/>
    <property type="project" value="TreeGrafter"/>
</dbReference>
<comment type="subunit">
    <text evidence="7">Heterotrimeric transcription factor composed of three components, NF-YA, NF-YB and NF-YC. NF-YB and NF-YC must interact and dimerize for NF-YA association and DNA binding.</text>
</comment>
<dbReference type="InterPro" id="IPR009072">
    <property type="entry name" value="Histone-fold"/>
</dbReference>
<gene>
    <name evidence="11" type="ORF">CARUB_v10025340mg</name>
</gene>
<comment type="subcellular location">
    <subcellularLocation>
        <location evidence="1">Nucleus</location>
    </subcellularLocation>
</comment>
<comment type="function">
    <text evidence="9">Stimulates the transcription of various genes by recognizing and binding to a CCAAT motif in promoters.</text>
</comment>
<dbReference type="eggNOG" id="KOG1657">
    <property type="taxonomic scope" value="Eukaryota"/>
</dbReference>
<dbReference type="EMBL" id="KB870808">
    <property type="protein sequence ID" value="EOA29078.1"/>
    <property type="molecule type" value="Genomic_DNA"/>
</dbReference>
<dbReference type="GO" id="GO:0046982">
    <property type="term" value="F:protein heterodimerization activity"/>
    <property type="evidence" value="ECO:0007669"/>
    <property type="project" value="InterPro"/>
</dbReference>
<evidence type="ECO:0000259" key="10">
    <source>
        <dbReference type="Pfam" id="PF00808"/>
    </source>
</evidence>
<dbReference type="GO" id="GO:0005634">
    <property type="term" value="C:nucleus"/>
    <property type="evidence" value="ECO:0007669"/>
    <property type="project" value="UniProtKB-SubCell"/>
</dbReference>
<dbReference type="FunFam" id="1.10.20.10:FF:000062">
    <property type="entry name" value="Nuclear transcription factor Y subunit C"/>
    <property type="match status" value="1"/>
</dbReference>
<dbReference type="InterPro" id="IPR003958">
    <property type="entry name" value="CBFA_NFYB_domain"/>
</dbReference>
<dbReference type="GO" id="GO:0000978">
    <property type="term" value="F:RNA polymerase II cis-regulatory region sequence-specific DNA binding"/>
    <property type="evidence" value="ECO:0007669"/>
    <property type="project" value="TreeGrafter"/>
</dbReference>
<protein>
    <recommendedName>
        <fullName evidence="10">Transcription factor CBF/NF-Y/archaeal histone domain-containing protein</fullName>
    </recommendedName>
</protein>
<evidence type="ECO:0000256" key="6">
    <source>
        <dbReference type="ARBA" id="ARBA00023242"/>
    </source>
</evidence>
<dbReference type="InterPro" id="IPR050568">
    <property type="entry name" value="Transcr_DNA_Rep_Reg"/>
</dbReference>
<dbReference type="Proteomes" id="UP000029121">
    <property type="component" value="Unassembled WGS sequence"/>
</dbReference>
<dbReference type="Pfam" id="PF00808">
    <property type="entry name" value="CBFD_NFYB_HMF"/>
    <property type="match status" value="1"/>
</dbReference>
<proteinExistence type="inferred from homology"/>
<organism evidence="11 12">
    <name type="scientific">Capsella rubella</name>
    <dbReference type="NCBI Taxonomy" id="81985"/>
    <lineage>
        <taxon>Eukaryota</taxon>
        <taxon>Viridiplantae</taxon>
        <taxon>Streptophyta</taxon>
        <taxon>Embryophyta</taxon>
        <taxon>Tracheophyta</taxon>
        <taxon>Spermatophyta</taxon>
        <taxon>Magnoliopsida</taxon>
        <taxon>eudicotyledons</taxon>
        <taxon>Gunneridae</taxon>
        <taxon>Pentapetalae</taxon>
        <taxon>rosids</taxon>
        <taxon>malvids</taxon>
        <taxon>Brassicales</taxon>
        <taxon>Brassicaceae</taxon>
        <taxon>Camelineae</taxon>
        <taxon>Capsella</taxon>
    </lineage>
</organism>
<dbReference type="OrthoDB" id="1272441at2759"/>
<dbReference type="PANTHER" id="PTHR10252:SF133">
    <property type="entry name" value="NUCLEAR TRANSCRIPTION FACTOR Y SUBUNIT C-1-RELATED"/>
    <property type="match status" value="1"/>
</dbReference>
<dbReference type="Gene3D" id="1.10.20.10">
    <property type="entry name" value="Histone, subunit A"/>
    <property type="match status" value="1"/>
</dbReference>
<feature type="domain" description="Transcription factor CBF/NF-Y/archaeal histone" evidence="10">
    <location>
        <begin position="33"/>
        <end position="96"/>
    </location>
</feature>
<evidence type="ECO:0000256" key="3">
    <source>
        <dbReference type="ARBA" id="ARBA00023125"/>
    </source>
</evidence>
<evidence type="ECO:0000256" key="7">
    <source>
        <dbReference type="ARBA" id="ARBA00025911"/>
    </source>
</evidence>
<evidence type="ECO:0000313" key="11">
    <source>
        <dbReference type="EMBL" id="EOA29078.1"/>
    </source>
</evidence>
<comment type="similarity">
    <text evidence="8">Belongs to the NFYC/HAP5 subunit family.</text>
</comment>
<evidence type="ECO:0000256" key="2">
    <source>
        <dbReference type="ARBA" id="ARBA00023015"/>
    </source>
</evidence>
<keyword evidence="4" id="KW-0010">Activator</keyword>
<dbReference type="PANTHER" id="PTHR10252">
    <property type="entry name" value="HISTONE-LIKE TRANSCRIPTION FACTOR CCAAT-RELATED"/>
    <property type="match status" value="1"/>
</dbReference>
<dbReference type="AlphaFoldDB" id="R0HYD5"/>
<evidence type="ECO:0000313" key="12">
    <source>
        <dbReference type="Proteomes" id="UP000029121"/>
    </source>
</evidence>
<dbReference type="SUPFAM" id="SSF47113">
    <property type="entry name" value="Histone-fold"/>
    <property type="match status" value="1"/>
</dbReference>
<dbReference type="KEGG" id="crb:17888578"/>
<evidence type="ECO:0000256" key="5">
    <source>
        <dbReference type="ARBA" id="ARBA00023163"/>
    </source>
</evidence>
<keyword evidence="5" id="KW-0804">Transcription</keyword>
<evidence type="ECO:0000256" key="1">
    <source>
        <dbReference type="ARBA" id="ARBA00004123"/>
    </source>
</evidence>
<evidence type="ECO:0000256" key="9">
    <source>
        <dbReference type="ARBA" id="ARBA00059992"/>
    </source>
</evidence>
<keyword evidence="12" id="KW-1185">Reference proteome</keyword>
<dbReference type="STRING" id="81985.R0HYD5"/>
<keyword evidence="6" id="KW-0539">Nucleus</keyword>
<keyword evidence="2" id="KW-0805">Transcription regulation</keyword>
<keyword evidence="3" id="KW-0238">DNA-binding</keyword>
<evidence type="ECO:0000256" key="8">
    <source>
        <dbReference type="ARBA" id="ARBA00038129"/>
    </source>
</evidence>
<evidence type="ECO:0000256" key="4">
    <source>
        <dbReference type="ARBA" id="ARBA00023159"/>
    </source>
</evidence>
<name>R0HYD5_9BRAS</name>
<dbReference type="CDD" id="cd22908">
    <property type="entry name" value="HFD_NFYC-like"/>
    <property type="match status" value="1"/>
</dbReference>
<sequence>MERNNIQPPQNNLQLKSYWLKEMEGDLDFKNYEFPLAKIKRIIKSDPNVTMLASEVPLLFSKAIKMFIMDLTMRAWRHTQEGNRITIYKSDIAAAVARTFTMDFLLDVVNAEEPVAAISNYVAMPYHNNDVLPPGMVIGTPVVDGTGIYGDVLQPWPGAWNMAPSEGREGEDAVGGNNIH</sequence>
<reference evidence="12" key="1">
    <citation type="journal article" date="2013" name="Nat. Genet.">
        <title>The Capsella rubella genome and the genomic consequences of rapid mating system evolution.</title>
        <authorList>
            <person name="Slotte T."/>
            <person name="Hazzouri K.M."/>
            <person name="Agren J.A."/>
            <person name="Koenig D."/>
            <person name="Maumus F."/>
            <person name="Guo Y.L."/>
            <person name="Steige K."/>
            <person name="Platts A.E."/>
            <person name="Escobar J.S."/>
            <person name="Newman L.K."/>
            <person name="Wang W."/>
            <person name="Mandakova T."/>
            <person name="Vello E."/>
            <person name="Smith L.M."/>
            <person name="Henz S.R."/>
            <person name="Steffen J."/>
            <person name="Takuno S."/>
            <person name="Brandvain Y."/>
            <person name="Coop G."/>
            <person name="Andolfatto P."/>
            <person name="Hu T.T."/>
            <person name="Blanchette M."/>
            <person name="Clark R.M."/>
            <person name="Quesneville H."/>
            <person name="Nordborg M."/>
            <person name="Gaut B.S."/>
            <person name="Lysak M.A."/>
            <person name="Jenkins J."/>
            <person name="Grimwood J."/>
            <person name="Chapman J."/>
            <person name="Prochnik S."/>
            <person name="Shu S."/>
            <person name="Rokhsar D."/>
            <person name="Schmutz J."/>
            <person name="Weigel D."/>
            <person name="Wright S.I."/>
        </authorList>
    </citation>
    <scope>NUCLEOTIDE SEQUENCE [LARGE SCALE GENOMIC DNA]</scope>
    <source>
        <strain evidence="12">cv. Monte Gargano</strain>
    </source>
</reference>